<reference evidence="4 5" key="1">
    <citation type="submission" date="2018-11" db="EMBL/GenBank/DDBJ databases">
        <title>Genomic Encyclopedia of Type Strains, Phase IV (KMG-IV): sequencing the most valuable type-strain genomes for metagenomic binning, comparative biology and taxonomic classification.</title>
        <authorList>
            <person name="Goeker M."/>
        </authorList>
    </citation>
    <scope>NUCLEOTIDE SEQUENCE [LARGE SCALE GENOMIC DNA]</scope>
    <source>
        <strain evidence="4 5">DSM 22027</strain>
    </source>
</reference>
<evidence type="ECO:0000313" key="5">
    <source>
        <dbReference type="Proteomes" id="UP000276223"/>
    </source>
</evidence>
<feature type="modified residue" description="4-aspartylphosphate" evidence="2">
    <location>
        <position position="66"/>
    </location>
</feature>
<dbReference type="GO" id="GO:0005829">
    <property type="term" value="C:cytosol"/>
    <property type="evidence" value="ECO:0007669"/>
    <property type="project" value="TreeGrafter"/>
</dbReference>
<organism evidence="4 5">
    <name type="scientific">Desulfosoma caldarium</name>
    <dbReference type="NCBI Taxonomy" id="610254"/>
    <lineage>
        <taxon>Bacteria</taxon>
        <taxon>Pseudomonadati</taxon>
        <taxon>Thermodesulfobacteriota</taxon>
        <taxon>Syntrophobacteria</taxon>
        <taxon>Syntrophobacterales</taxon>
        <taxon>Syntrophobacteraceae</taxon>
        <taxon>Desulfosoma</taxon>
    </lineage>
</organism>
<evidence type="ECO:0000259" key="3">
    <source>
        <dbReference type="PROSITE" id="PS50110"/>
    </source>
</evidence>
<dbReference type="GO" id="GO:0000976">
    <property type="term" value="F:transcription cis-regulatory region binding"/>
    <property type="evidence" value="ECO:0007669"/>
    <property type="project" value="TreeGrafter"/>
</dbReference>
<dbReference type="AlphaFoldDB" id="A0A3N1UQQ8"/>
<dbReference type="Pfam" id="PF00072">
    <property type="entry name" value="Response_reg"/>
    <property type="match status" value="1"/>
</dbReference>
<dbReference type="EMBL" id="RJVA01000015">
    <property type="protein sequence ID" value="ROQ90211.1"/>
    <property type="molecule type" value="Genomic_DNA"/>
</dbReference>
<protein>
    <submittedName>
        <fullName evidence="4">Response regulator receiver domain-containing protein</fullName>
    </submittedName>
</protein>
<dbReference type="SUPFAM" id="SSF52172">
    <property type="entry name" value="CheY-like"/>
    <property type="match status" value="1"/>
</dbReference>
<keyword evidence="1" id="KW-0238">DNA-binding</keyword>
<dbReference type="RefSeq" id="WP_123291270.1">
    <property type="nucleotide sequence ID" value="NZ_RJVA01000015.1"/>
</dbReference>
<name>A0A3N1UQQ8_9BACT</name>
<dbReference type="GO" id="GO:0032993">
    <property type="term" value="C:protein-DNA complex"/>
    <property type="evidence" value="ECO:0007669"/>
    <property type="project" value="TreeGrafter"/>
</dbReference>
<evidence type="ECO:0000256" key="2">
    <source>
        <dbReference type="PROSITE-ProRule" id="PRU00169"/>
    </source>
</evidence>
<dbReference type="GO" id="GO:0000156">
    <property type="term" value="F:phosphorelay response regulator activity"/>
    <property type="evidence" value="ECO:0007669"/>
    <property type="project" value="TreeGrafter"/>
</dbReference>
<accession>A0A3N1UQQ8</accession>
<dbReference type="InterPro" id="IPR011006">
    <property type="entry name" value="CheY-like_superfamily"/>
</dbReference>
<dbReference type="Proteomes" id="UP000276223">
    <property type="component" value="Unassembled WGS sequence"/>
</dbReference>
<dbReference type="InterPro" id="IPR039420">
    <property type="entry name" value="WalR-like"/>
</dbReference>
<keyword evidence="5" id="KW-1185">Reference proteome</keyword>
<proteinExistence type="predicted"/>
<feature type="domain" description="Response regulatory" evidence="3">
    <location>
        <begin position="17"/>
        <end position="131"/>
    </location>
</feature>
<comment type="caution">
    <text evidence="4">The sequence shown here is derived from an EMBL/GenBank/DDBJ whole genome shotgun (WGS) entry which is preliminary data.</text>
</comment>
<sequence>MSAVAERVQTMNKATPHILLMEDELHVAKGLEMVLSEEGYEVDCAVTGRSALEKIAQKPFDLLVADLKLPDMNGLDVIRQVKGRRPQTEVVVITGYSSLESAVEAMKIGARDYLPKPFSEEEFKKSISEALKERLEALTKGLAQPEADRESELIERREVMRVLNRAADDKTFWRQLMEKGPEALSEYKLSPEAKAAIFSGDLAWINEHIGELTQKQLLFLHSRLEMGLW</sequence>
<dbReference type="Gene3D" id="3.40.50.2300">
    <property type="match status" value="1"/>
</dbReference>
<dbReference type="OrthoDB" id="5417155at2"/>
<evidence type="ECO:0000313" key="4">
    <source>
        <dbReference type="EMBL" id="ROQ90211.1"/>
    </source>
</evidence>
<evidence type="ECO:0000256" key="1">
    <source>
        <dbReference type="ARBA" id="ARBA00023125"/>
    </source>
</evidence>
<dbReference type="GO" id="GO:0006355">
    <property type="term" value="P:regulation of DNA-templated transcription"/>
    <property type="evidence" value="ECO:0007669"/>
    <property type="project" value="TreeGrafter"/>
</dbReference>
<dbReference type="PANTHER" id="PTHR48111">
    <property type="entry name" value="REGULATOR OF RPOS"/>
    <property type="match status" value="1"/>
</dbReference>
<dbReference type="PANTHER" id="PTHR48111:SF50">
    <property type="entry name" value="KDP OPERON TRANSCRIPTIONAL REGULATORY PROTEIN KDPE"/>
    <property type="match status" value="1"/>
</dbReference>
<gene>
    <name evidence="4" type="ORF">EDC27_2827</name>
</gene>
<dbReference type="InterPro" id="IPR001789">
    <property type="entry name" value="Sig_transdc_resp-reg_receiver"/>
</dbReference>
<keyword evidence="2" id="KW-0597">Phosphoprotein</keyword>
<dbReference type="SMART" id="SM00448">
    <property type="entry name" value="REC"/>
    <property type="match status" value="1"/>
</dbReference>
<dbReference type="PROSITE" id="PS50110">
    <property type="entry name" value="RESPONSE_REGULATORY"/>
    <property type="match status" value="1"/>
</dbReference>